<name>A0A1A8XU55_9RHOO</name>
<evidence type="ECO:0000313" key="2">
    <source>
        <dbReference type="Proteomes" id="UP000199600"/>
    </source>
</evidence>
<proteinExistence type="predicted"/>
<organism evidence="1 2">
    <name type="scientific">Candidatus Propionivibrio aalborgensis</name>
    <dbReference type="NCBI Taxonomy" id="1860101"/>
    <lineage>
        <taxon>Bacteria</taxon>
        <taxon>Pseudomonadati</taxon>
        <taxon>Pseudomonadota</taxon>
        <taxon>Betaproteobacteria</taxon>
        <taxon>Rhodocyclales</taxon>
        <taxon>Rhodocyclaceae</taxon>
        <taxon>Propionivibrio</taxon>
    </lineage>
</organism>
<sequence>MSNPLPYRLMRRGLFRHLLMSTYHARIHDKKTFIFKTNVYRISLENIRSESRCTVKFFDTLVSSAGVISSR</sequence>
<dbReference type="AlphaFoldDB" id="A0A1A8XU55"/>
<gene>
    <name evidence="1" type="ORF">PROAA_2550010</name>
</gene>
<keyword evidence="2" id="KW-1185">Reference proteome</keyword>
<accession>A0A1A8XU55</accession>
<reference evidence="1 2" key="1">
    <citation type="submission" date="2016-06" db="EMBL/GenBank/DDBJ databases">
        <authorList>
            <person name="Kjaerup R.B."/>
            <person name="Dalgaard T.S."/>
            <person name="Juul-Madsen H.R."/>
        </authorList>
    </citation>
    <scope>NUCLEOTIDE SEQUENCE [LARGE SCALE GENOMIC DNA]</scope>
    <source>
        <strain evidence="1">2</strain>
    </source>
</reference>
<dbReference type="EMBL" id="FLQY01000174">
    <property type="protein sequence ID" value="SBT08082.1"/>
    <property type="molecule type" value="Genomic_DNA"/>
</dbReference>
<evidence type="ECO:0000313" key="1">
    <source>
        <dbReference type="EMBL" id="SBT08082.1"/>
    </source>
</evidence>
<protein>
    <submittedName>
        <fullName evidence="1">Uncharacterized protein</fullName>
    </submittedName>
</protein>
<dbReference type="Proteomes" id="UP000199600">
    <property type="component" value="Unassembled WGS sequence"/>
</dbReference>